<protein>
    <recommendedName>
        <fullName evidence="3">DUF3090 family protein</fullName>
    </recommendedName>
</protein>
<dbReference type="RefSeq" id="WP_126581718.1">
    <property type="nucleotide sequence ID" value="NZ_BIFR01000001.1"/>
</dbReference>
<dbReference type="AlphaFoldDB" id="A0A402A579"/>
<sequence length="192" mass="21431">MSRNIGLVHTIGADAVGRPGQRRFRLFMQGSSSSAFLWMDKEQLRALSEALDRSLALLTDGQILRTEASVNERREIPGLPVDFPAAPTYDTQVGQMRLSYDEGTEYFLLYAVPIEAVLENEESQLFVNEEDLFSCAFTRQQAQELSRVIIDLIAAGRPVCPLCHAPLDGGPHACVKQNGHRDIVRIEEVEDE</sequence>
<evidence type="ECO:0000313" key="1">
    <source>
        <dbReference type="EMBL" id="GCE14304.1"/>
    </source>
</evidence>
<accession>A0A402A579</accession>
<evidence type="ECO:0008006" key="3">
    <source>
        <dbReference type="Google" id="ProtNLM"/>
    </source>
</evidence>
<dbReference type="EMBL" id="BIFR01000001">
    <property type="protein sequence ID" value="GCE14304.1"/>
    <property type="molecule type" value="Genomic_DNA"/>
</dbReference>
<evidence type="ECO:0000313" key="2">
    <source>
        <dbReference type="Proteomes" id="UP000287352"/>
    </source>
</evidence>
<dbReference type="OrthoDB" id="156387at2"/>
<proteinExistence type="predicted"/>
<dbReference type="Pfam" id="PF11290">
    <property type="entry name" value="DUF3090"/>
    <property type="match status" value="1"/>
</dbReference>
<name>A0A402A579_9CHLR</name>
<comment type="caution">
    <text evidence="1">The sequence shown here is derived from an EMBL/GenBank/DDBJ whole genome shotgun (WGS) entry which is preliminary data.</text>
</comment>
<dbReference type="Proteomes" id="UP000287352">
    <property type="component" value="Unassembled WGS sequence"/>
</dbReference>
<gene>
    <name evidence="1" type="ORF">KTT_41630</name>
</gene>
<organism evidence="1 2">
    <name type="scientific">Tengunoibacter tsumagoiensis</name>
    <dbReference type="NCBI Taxonomy" id="2014871"/>
    <lineage>
        <taxon>Bacteria</taxon>
        <taxon>Bacillati</taxon>
        <taxon>Chloroflexota</taxon>
        <taxon>Ktedonobacteria</taxon>
        <taxon>Ktedonobacterales</taxon>
        <taxon>Dictyobacteraceae</taxon>
        <taxon>Tengunoibacter</taxon>
    </lineage>
</organism>
<keyword evidence="2" id="KW-1185">Reference proteome</keyword>
<reference evidence="2" key="1">
    <citation type="submission" date="2018-12" db="EMBL/GenBank/DDBJ databases">
        <title>Tengunoibacter tsumagoiensis gen. nov., sp. nov., Dictyobacter kobayashii sp. nov., D. alpinus sp. nov., and D. joshuensis sp. nov. and description of Dictyobacteraceae fam. nov. within the order Ktedonobacterales isolated from Tengu-no-mugimeshi.</title>
        <authorList>
            <person name="Wang C.M."/>
            <person name="Zheng Y."/>
            <person name="Sakai Y."/>
            <person name="Toyoda A."/>
            <person name="Minakuchi Y."/>
            <person name="Abe K."/>
            <person name="Yokota A."/>
            <person name="Yabe S."/>
        </authorList>
    </citation>
    <scope>NUCLEOTIDE SEQUENCE [LARGE SCALE GENOMIC DNA]</scope>
    <source>
        <strain evidence="2">Uno3</strain>
    </source>
</reference>
<dbReference type="InterPro" id="IPR021441">
    <property type="entry name" value="DUF3090"/>
</dbReference>